<keyword evidence="6" id="KW-0539">Nucleus</keyword>
<evidence type="ECO:0000259" key="7">
    <source>
        <dbReference type="PROSITE" id="PS50863"/>
    </source>
</evidence>
<evidence type="ECO:0000256" key="1">
    <source>
        <dbReference type="ARBA" id="ARBA00004123"/>
    </source>
</evidence>
<dbReference type="Gene3D" id="2.40.330.10">
    <property type="entry name" value="DNA-binding pseudobarrel domain"/>
    <property type="match status" value="2"/>
</dbReference>
<evidence type="ECO:0000256" key="6">
    <source>
        <dbReference type="ARBA" id="ARBA00023242"/>
    </source>
</evidence>
<keyword evidence="2" id="KW-0677">Repeat</keyword>
<comment type="subcellular location">
    <subcellularLocation>
        <location evidence="1">Nucleus</location>
    </subcellularLocation>
</comment>
<dbReference type="InterPro" id="IPR003340">
    <property type="entry name" value="B3_DNA-bd"/>
</dbReference>
<evidence type="ECO:0000313" key="9">
    <source>
        <dbReference type="Proteomes" id="UP001190926"/>
    </source>
</evidence>
<dbReference type="AlphaFoldDB" id="A0AAD4PAE2"/>
<accession>A0AAD4PAE2</accession>
<keyword evidence="9" id="KW-1185">Reference proteome</keyword>
<evidence type="ECO:0000256" key="4">
    <source>
        <dbReference type="ARBA" id="ARBA00023125"/>
    </source>
</evidence>
<dbReference type="GO" id="GO:0003677">
    <property type="term" value="F:DNA binding"/>
    <property type="evidence" value="ECO:0007669"/>
    <property type="project" value="UniProtKB-KW"/>
</dbReference>
<evidence type="ECO:0000256" key="2">
    <source>
        <dbReference type="ARBA" id="ARBA00022737"/>
    </source>
</evidence>
<dbReference type="InterPro" id="IPR039218">
    <property type="entry name" value="REM_fam"/>
</dbReference>
<reference evidence="8 9" key="1">
    <citation type="journal article" date="2021" name="Nat. Commun.">
        <title>Incipient diploidization of the medicinal plant Perilla within 10,000 years.</title>
        <authorList>
            <person name="Zhang Y."/>
            <person name="Shen Q."/>
            <person name="Leng L."/>
            <person name="Zhang D."/>
            <person name="Chen S."/>
            <person name="Shi Y."/>
            <person name="Ning Z."/>
            <person name="Chen S."/>
        </authorList>
    </citation>
    <scope>NUCLEOTIDE SEQUENCE [LARGE SCALE GENOMIC DNA]</scope>
    <source>
        <strain evidence="9">cv. PC099</strain>
    </source>
</reference>
<organism evidence="8 9">
    <name type="scientific">Perilla frutescens var. hirtella</name>
    <name type="common">Perilla citriodora</name>
    <name type="synonym">Perilla setoyensis</name>
    <dbReference type="NCBI Taxonomy" id="608512"/>
    <lineage>
        <taxon>Eukaryota</taxon>
        <taxon>Viridiplantae</taxon>
        <taxon>Streptophyta</taxon>
        <taxon>Embryophyta</taxon>
        <taxon>Tracheophyta</taxon>
        <taxon>Spermatophyta</taxon>
        <taxon>Magnoliopsida</taxon>
        <taxon>eudicotyledons</taxon>
        <taxon>Gunneridae</taxon>
        <taxon>Pentapetalae</taxon>
        <taxon>asterids</taxon>
        <taxon>lamiids</taxon>
        <taxon>Lamiales</taxon>
        <taxon>Lamiaceae</taxon>
        <taxon>Nepetoideae</taxon>
        <taxon>Elsholtzieae</taxon>
        <taxon>Perilla</taxon>
    </lineage>
</organism>
<evidence type="ECO:0000256" key="3">
    <source>
        <dbReference type="ARBA" id="ARBA00023015"/>
    </source>
</evidence>
<dbReference type="Pfam" id="PF02362">
    <property type="entry name" value="B3"/>
    <property type="match status" value="2"/>
</dbReference>
<proteinExistence type="predicted"/>
<feature type="domain" description="TF-B3" evidence="7">
    <location>
        <begin position="9"/>
        <end position="103"/>
    </location>
</feature>
<dbReference type="CDD" id="cd10017">
    <property type="entry name" value="B3_DNA"/>
    <property type="match status" value="2"/>
</dbReference>
<gene>
    <name evidence="8" type="ORF">C2S53_009102</name>
</gene>
<protein>
    <recommendedName>
        <fullName evidence="7">TF-B3 domain-containing protein</fullName>
    </recommendedName>
</protein>
<dbReference type="GO" id="GO:0005634">
    <property type="term" value="C:nucleus"/>
    <property type="evidence" value="ECO:0007669"/>
    <property type="project" value="UniProtKB-SubCell"/>
</dbReference>
<evidence type="ECO:0000256" key="5">
    <source>
        <dbReference type="ARBA" id="ARBA00023163"/>
    </source>
</evidence>
<feature type="domain" description="TF-B3" evidence="7">
    <location>
        <begin position="145"/>
        <end position="254"/>
    </location>
</feature>
<dbReference type="PANTHER" id="PTHR31674">
    <property type="entry name" value="B3 DOMAIN-CONTAINING PROTEIN REM-LIKE 3-RELATED"/>
    <property type="match status" value="1"/>
</dbReference>
<dbReference type="PANTHER" id="PTHR31674:SF62">
    <property type="entry name" value="B3 DOMAIN-CONTAINING PROTEIN REM14-RELATED"/>
    <property type="match status" value="1"/>
</dbReference>
<dbReference type="InterPro" id="IPR015300">
    <property type="entry name" value="DNA-bd_pseudobarrel_sf"/>
</dbReference>
<dbReference type="SMART" id="SM01019">
    <property type="entry name" value="B3"/>
    <property type="match status" value="2"/>
</dbReference>
<evidence type="ECO:0000313" key="8">
    <source>
        <dbReference type="EMBL" id="KAH6831627.1"/>
    </source>
</evidence>
<dbReference type="Proteomes" id="UP001190926">
    <property type="component" value="Unassembled WGS sequence"/>
</dbReference>
<keyword evidence="4" id="KW-0238">DNA-binding</keyword>
<keyword evidence="5" id="KW-0804">Transcription</keyword>
<dbReference type="EMBL" id="SDAM02000086">
    <property type="protein sequence ID" value="KAH6831627.1"/>
    <property type="molecule type" value="Genomic_DNA"/>
</dbReference>
<comment type="caution">
    <text evidence="8">The sequence shown here is derived from an EMBL/GenBank/DDBJ whole genome shotgun (WGS) entry which is preliminary data.</text>
</comment>
<sequence length="254" mass="29269">MGEDEVAIMRRFLKIMTPGFRERLKLPSAFCEKLKQEKSEKAILESRIGMWEMKVCRNCGDDQIYFEDGWPRFVAENGLSVGDCLVFQHTQELHFNVVVYDPSACEKRFLVEPDENEHEVVTNEAAVNPGGKADVEPHHSQRPYFTVEMTAFLASKNARVNIPIEFVKSNNLVGKREVILRDGGRRRRRRRRWAVRVVQVGEKVSRYRVLMGSGWHNFYESNELKVGDVCLFQLDPSSPTSTTALFDVRIFPAN</sequence>
<dbReference type="SUPFAM" id="SSF101936">
    <property type="entry name" value="DNA-binding pseudobarrel domain"/>
    <property type="match status" value="2"/>
</dbReference>
<dbReference type="PROSITE" id="PS50863">
    <property type="entry name" value="B3"/>
    <property type="match status" value="2"/>
</dbReference>
<name>A0AAD4PAE2_PERFH</name>
<keyword evidence="3" id="KW-0805">Transcription regulation</keyword>